<organism evidence="3 4">
    <name type="scientific">Nicotiana sylvestris</name>
    <name type="common">Wood tobacco</name>
    <name type="synonym">South American tobacco</name>
    <dbReference type="NCBI Taxonomy" id="4096"/>
    <lineage>
        <taxon>Eukaryota</taxon>
        <taxon>Viridiplantae</taxon>
        <taxon>Streptophyta</taxon>
        <taxon>Embryophyta</taxon>
        <taxon>Tracheophyta</taxon>
        <taxon>Spermatophyta</taxon>
        <taxon>Magnoliopsida</taxon>
        <taxon>eudicotyledons</taxon>
        <taxon>Gunneridae</taxon>
        <taxon>Pentapetalae</taxon>
        <taxon>asterids</taxon>
        <taxon>lamiids</taxon>
        <taxon>Solanales</taxon>
        <taxon>Solanaceae</taxon>
        <taxon>Nicotianoideae</taxon>
        <taxon>Nicotianeae</taxon>
        <taxon>Nicotiana</taxon>
    </lineage>
</organism>
<name>A0A1U7WWE8_NICSY</name>
<dbReference type="SUPFAM" id="SSF53098">
    <property type="entry name" value="Ribonuclease H-like"/>
    <property type="match status" value="1"/>
</dbReference>
<feature type="region of interest" description="Disordered" evidence="1">
    <location>
        <begin position="218"/>
        <end position="311"/>
    </location>
</feature>
<feature type="compositionally biased region" description="Basic and acidic residues" evidence="1">
    <location>
        <begin position="218"/>
        <end position="227"/>
    </location>
</feature>
<dbReference type="InterPro" id="IPR043502">
    <property type="entry name" value="DNA/RNA_pol_sf"/>
</dbReference>
<reference evidence="4" key="2">
    <citation type="submission" date="2025-08" db="UniProtKB">
        <authorList>
            <consortium name="RefSeq"/>
        </authorList>
    </citation>
    <scope>IDENTIFICATION</scope>
    <source>
        <tissue evidence="4">Leaf</tissue>
    </source>
</reference>
<evidence type="ECO:0000313" key="4">
    <source>
        <dbReference type="RefSeq" id="XP_009782928.1"/>
    </source>
</evidence>
<dbReference type="PROSITE" id="PS50994">
    <property type="entry name" value="INTEGRASE"/>
    <property type="match status" value="1"/>
</dbReference>
<keyword evidence="3" id="KW-1185">Reference proteome</keyword>
<dbReference type="CDD" id="cd00303">
    <property type="entry name" value="retropepsin_like"/>
    <property type="match status" value="1"/>
</dbReference>
<evidence type="ECO:0000256" key="1">
    <source>
        <dbReference type="SAM" id="MobiDB-lite"/>
    </source>
</evidence>
<dbReference type="InterPro" id="IPR012337">
    <property type="entry name" value="RNaseH-like_sf"/>
</dbReference>
<feature type="compositionally biased region" description="Low complexity" evidence="1">
    <location>
        <begin position="282"/>
        <end position="297"/>
    </location>
</feature>
<protein>
    <submittedName>
        <fullName evidence="4">Uncharacterized protein LOC104231610</fullName>
    </submittedName>
</protein>
<feature type="compositionally biased region" description="Low complexity" evidence="1">
    <location>
        <begin position="235"/>
        <end position="253"/>
    </location>
</feature>
<proteinExistence type="predicted"/>
<dbReference type="GO" id="GO:0003676">
    <property type="term" value="F:nucleic acid binding"/>
    <property type="evidence" value="ECO:0007669"/>
    <property type="project" value="InterPro"/>
</dbReference>
<dbReference type="Proteomes" id="UP000189701">
    <property type="component" value="Unplaced"/>
</dbReference>
<accession>A0A1U7WWE8</accession>
<dbReference type="PANTHER" id="PTHR33067">
    <property type="entry name" value="RNA-DIRECTED DNA POLYMERASE-RELATED"/>
    <property type="match status" value="1"/>
</dbReference>
<feature type="compositionally biased region" description="Basic and acidic residues" evidence="1">
    <location>
        <begin position="298"/>
        <end position="311"/>
    </location>
</feature>
<dbReference type="SUPFAM" id="SSF56672">
    <property type="entry name" value="DNA/RNA polymerases"/>
    <property type="match status" value="1"/>
</dbReference>
<dbReference type="InterPro" id="IPR001584">
    <property type="entry name" value="Integrase_cat-core"/>
</dbReference>
<dbReference type="RefSeq" id="XP_009782928.1">
    <property type="nucleotide sequence ID" value="XM_009784626.1"/>
</dbReference>
<dbReference type="InterPro" id="IPR036397">
    <property type="entry name" value="RNaseH_sf"/>
</dbReference>
<dbReference type="Pfam" id="PF00665">
    <property type="entry name" value="rve"/>
    <property type="match status" value="1"/>
</dbReference>
<gene>
    <name evidence="4" type="primary">LOC104231610</name>
</gene>
<dbReference type="eggNOG" id="KOG0017">
    <property type="taxonomic scope" value="Eukaryota"/>
</dbReference>
<evidence type="ECO:0000259" key="2">
    <source>
        <dbReference type="PROSITE" id="PS50994"/>
    </source>
</evidence>
<dbReference type="PANTHER" id="PTHR33067:SF9">
    <property type="entry name" value="RNA-DIRECTED DNA POLYMERASE"/>
    <property type="match status" value="1"/>
</dbReference>
<dbReference type="Gene3D" id="2.40.70.10">
    <property type="entry name" value="Acid Proteases"/>
    <property type="match status" value="1"/>
</dbReference>
<dbReference type="InterPro" id="IPR005162">
    <property type="entry name" value="Retrotrans_gag_dom"/>
</dbReference>
<evidence type="ECO:0000313" key="3">
    <source>
        <dbReference type="Proteomes" id="UP000189701"/>
    </source>
</evidence>
<dbReference type="Gene3D" id="3.30.420.10">
    <property type="entry name" value="Ribonuclease H-like superfamily/Ribonuclease H"/>
    <property type="match status" value="1"/>
</dbReference>
<sequence>MLHLLQNKGLFSGTQLEDPQQHLKNFLSICKTQRHLNVTLEAIRLLLFPFSVTGAAQVWLNSLPINSIATWDELVKQFHNKFHPPNKTAQQIDEIVSFKQKPMETLHETWGRFKGMLVMCPHHGIPEQMLGQRFYMGLSDGLKNIVDASAGGAFLSKTWSEGQSLLDKMAQNSGWTSRNAPITPVVHSVPLDPSNTMAENMATLLTQMSILTKKNTELDHHHQHPEDMNYVANYGGQRRGNQNWGQQTQQQYIPPQPQYNAGNMGGMRPPNNIAPYPRPQGYNNQQQGYHPPQQQDGGRQDDGDLDEEKERARDNIQAETLIQPAQEEKNTQQETEKVVEAVEEPVVEIVAEKEKFQVIGKKRPPPPFPQRLAKQQKEEQYKKFFEMLKQQVNIPLIESLKEMPGYAKMMKDLLSRKFDFQDLATVALTQTCSAVVTRHVAEKLSDPGSFTIPCTIGNFAFAKALYDLGANINLMPLVIYKRLGIVRARPTSMLPQLADRTVKRPFGILDDVLIPVDEEIPIILGRPFLATGRALIDCETEELKMRLNDEEIIFNVHKSMRRPSEFANCSLIDVVDVIVQSDDEVLTIEDPLAACLTNLEEVNGEDLAEWVVAFEELKQKLVTTPIIVAPNWEQPFELMCDARDASCGVRIRQVPALPDRIKEFDLEIRDRKGTENQVADHLSRLEGAENAIEVEEILETFPDEQLLAITHQEVPCYADLANYLASDYVSKWVEAVALPTNDAKVVVGFLKKNIFTRFGTPRAIISDEGTHFCNRAFEKLLTKYDVRHKVATPYHPQTSGQVEVSNREIKSVLTKTVNATRTDWARKLDDAL</sequence>
<reference evidence="3" key="1">
    <citation type="journal article" date="2013" name="Genome Biol.">
        <title>Reference genomes and transcriptomes of Nicotiana sylvestris and Nicotiana tomentosiformis.</title>
        <authorList>
            <person name="Sierro N."/>
            <person name="Battey J.N."/>
            <person name="Ouadi S."/>
            <person name="Bovet L."/>
            <person name="Goepfert S."/>
            <person name="Bakaher N."/>
            <person name="Peitsch M.C."/>
            <person name="Ivanov N.V."/>
        </authorList>
    </citation>
    <scope>NUCLEOTIDE SEQUENCE [LARGE SCALE GENOMIC DNA]</scope>
</reference>
<dbReference type="InterPro" id="IPR021109">
    <property type="entry name" value="Peptidase_aspartic_dom_sf"/>
</dbReference>
<dbReference type="AlphaFoldDB" id="A0A1U7WWE8"/>
<feature type="domain" description="Integrase catalytic" evidence="2">
    <location>
        <begin position="698"/>
        <end position="832"/>
    </location>
</feature>
<dbReference type="Pfam" id="PF03732">
    <property type="entry name" value="Retrotrans_gag"/>
    <property type="match status" value="1"/>
</dbReference>
<dbReference type="GO" id="GO:0015074">
    <property type="term" value="P:DNA integration"/>
    <property type="evidence" value="ECO:0007669"/>
    <property type="project" value="InterPro"/>
</dbReference>